<organism evidence="3 4">
    <name type="scientific">Seminavis robusta</name>
    <dbReference type="NCBI Taxonomy" id="568900"/>
    <lineage>
        <taxon>Eukaryota</taxon>
        <taxon>Sar</taxon>
        <taxon>Stramenopiles</taxon>
        <taxon>Ochrophyta</taxon>
        <taxon>Bacillariophyta</taxon>
        <taxon>Bacillariophyceae</taxon>
        <taxon>Bacillariophycidae</taxon>
        <taxon>Naviculales</taxon>
        <taxon>Naviculaceae</taxon>
        <taxon>Seminavis</taxon>
    </lineage>
</organism>
<dbReference type="AlphaFoldDB" id="A0A9N8DW81"/>
<dbReference type="Gene3D" id="2.80.10.50">
    <property type="match status" value="1"/>
</dbReference>
<keyword evidence="4" id="KW-1185">Reference proteome</keyword>
<feature type="signal peptide" evidence="2">
    <location>
        <begin position="1"/>
        <end position="26"/>
    </location>
</feature>
<evidence type="ECO:0000313" key="4">
    <source>
        <dbReference type="Proteomes" id="UP001153069"/>
    </source>
</evidence>
<evidence type="ECO:0008006" key="5">
    <source>
        <dbReference type="Google" id="ProtNLM"/>
    </source>
</evidence>
<protein>
    <recommendedName>
        <fullName evidence="5">Ricin B lectin domain-containing protein</fullName>
    </recommendedName>
</protein>
<name>A0A9N8DW81_9STRA</name>
<accession>A0A9N8DW81</accession>
<evidence type="ECO:0000256" key="1">
    <source>
        <dbReference type="SAM" id="MobiDB-lite"/>
    </source>
</evidence>
<sequence>MTRRLHQHESLFLLTAFVILSAVTTATHPHGWNPSISLTDDSREPLENGFCPDIAGFGSGLNCARMQAHSCKPEGSDTQFGYDPVTKAIYSVTYTADCNAVSGEERGACVTVQDNEIVAGASFGLAACDNDNAAQQFTWTTNGQFQIWSAADNVLYCLAVGSDVREAGRYYAADLILADCDATDLVLTQWTVDNQEGFAAEEEEEEVSGNQEEESEDIDDDDIMGGQILVNCSMHNATHSNTNMTNSSSILCNNMTTMV</sequence>
<evidence type="ECO:0000313" key="3">
    <source>
        <dbReference type="EMBL" id="CAB9509634.1"/>
    </source>
</evidence>
<dbReference type="PROSITE" id="PS50231">
    <property type="entry name" value="RICIN_B_LECTIN"/>
    <property type="match status" value="1"/>
</dbReference>
<dbReference type="SUPFAM" id="SSF50370">
    <property type="entry name" value="Ricin B-like lectins"/>
    <property type="match status" value="1"/>
</dbReference>
<evidence type="ECO:0000256" key="2">
    <source>
        <dbReference type="SAM" id="SignalP"/>
    </source>
</evidence>
<gene>
    <name evidence="3" type="ORF">SEMRO_398_G134650.1</name>
</gene>
<comment type="caution">
    <text evidence="3">The sequence shown here is derived from an EMBL/GenBank/DDBJ whole genome shotgun (WGS) entry which is preliminary data.</text>
</comment>
<keyword evidence="2" id="KW-0732">Signal</keyword>
<dbReference type="Proteomes" id="UP001153069">
    <property type="component" value="Unassembled WGS sequence"/>
</dbReference>
<dbReference type="EMBL" id="CAICTM010000397">
    <property type="protein sequence ID" value="CAB9509634.1"/>
    <property type="molecule type" value="Genomic_DNA"/>
</dbReference>
<reference evidence="3" key="1">
    <citation type="submission" date="2020-06" db="EMBL/GenBank/DDBJ databases">
        <authorList>
            <consortium name="Plant Systems Biology data submission"/>
        </authorList>
    </citation>
    <scope>NUCLEOTIDE SEQUENCE</scope>
    <source>
        <strain evidence="3">D6</strain>
    </source>
</reference>
<proteinExistence type="predicted"/>
<feature type="region of interest" description="Disordered" evidence="1">
    <location>
        <begin position="199"/>
        <end position="220"/>
    </location>
</feature>
<feature type="chain" id="PRO_5040369868" description="Ricin B lectin domain-containing protein" evidence="2">
    <location>
        <begin position="27"/>
        <end position="259"/>
    </location>
</feature>
<dbReference type="InterPro" id="IPR035992">
    <property type="entry name" value="Ricin_B-like_lectins"/>
</dbReference>